<dbReference type="PANTHER" id="PTHR10026">
    <property type="entry name" value="CYCLIN"/>
    <property type="match status" value="1"/>
</dbReference>
<name>A0A8J4YHM0_CHIOP</name>
<dbReference type="InterPro" id="IPR013763">
    <property type="entry name" value="Cyclin-like_dom"/>
</dbReference>
<evidence type="ECO:0000256" key="1">
    <source>
        <dbReference type="ARBA" id="ARBA00023127"/>
    </source>
</evidence>
<dbReference type="InterPro" id="IPR006671">
    <property type="entry name" value="Cyclin_N"/>
</dbReference>
<dbReference type="AlphaFoldDB" id="A0A8J4YHM0"/>
<dbReference type="Proteomes" id="UP000770661">
    <property type="component" value="Unassembled WGS sequence"/>
</dbReference>
<reference evidence="4" key="1">
    <citation type="submission" date="2020-07" db="EMBL/GenBank/DDBJ databases">
        <title>The High-quality genome of the commercially important snow crab, Chionoecetes opilio.</title>
        <authorList>
            <person name="Jeong J.-H."/>
            <person name="Ryu S."/>
        </authorList>
    </citation>
    <scope>NUCLEOTIDE SEQUENCE</scope>
    <source>
        <strain evidence="4">MADBK_172401_WGS</strain>
        <tissue evidence="4">Digestive gland</tissue>
    </source>
</reference>
<comment type="caution">
    <text evidence="4">The sequence shown here is derived from an EMBL/GenBank/DDBJ whole genome shotgun (WGS) entry which is preliminary data.</text>
</comment>
<protein>
    <submittedName>
        <fullName evidence="4">Cyclin-T1</fullName>
    </submittedName>
</protein>
<evidence type="ECO:0000259" key="3">
    <source>
        <dbReference type="SMART" id="SM00385"/>
    </source>
</evidence>
<dbReference type="SMART" id="SM00385">
    <property type="entry name" value="CYCLIN"/>
    <property type="match status" value="1"/>
</dbReference>
<dbReference type="Gene3D" id="1.10.472.10">
    <property type="entry name" value="Cyclin-like"/>
    <property type="match status" value="2"/>
</dbReference>
<evidence type="ECO:0000313" key="4">
    <source>
        <dbReference type="EMBL" id="KAG0727372.1"/>
    </source>
</evidence>
<organism evidence="4 5">
    <name type="scientific">Chionoecetes opilio</name>
    <name type="common">Atlantic snow crab</name>
    <name type="synonym">Cancer opilio</name>
    <dbReference type="NCBI Taxonomy" id="41210"/>
    <lineage>
        <taxon>Eukaryota</taxon>
        <taxon>Metazoa</taxon>
        <taxon>Ecdysozoa</taxon>
        <taxon>Arthropoda</taxon>
        <taxon>Crustacea</taxon>
        <taxon>Multicrustacea</taxon>
        <taxon>Malacostraca</taxon>
        <taxon>Eumalacostraca</taxon>
        <taxon>Eucarida</taxon>
        <taxon>Decapoda</taxon>
        <taxon>Pleocyemata</taxon>
        <taxon>Brachyura</taxon>
        <taxon>Eubrachyura</taxon>
        <taxon>Majoidea</taxon>
        <taxon>Majidae</taxon>
        <taxon>Chionoecetes</taxon>
    </lineage>
</organism>
<accession>A0A8J4YHM0</accession>
<dbReference type="Pfam" id="PF00134">
    <property type="entry name" value="Cyclin_N"/>
    <property type="match status" value="1"/>
</dbReference>
<dbReference type="EMBL" id="JACEEZ010003452">
    <property type="protein sequence ID" value="KAG0727372.1"/>
    <property type="molecule type" value="Genomic_DNA"/>
</dbReference>
<proteinExistence type="inferred from homology"/>
<dbReference type="GO" id="GO:0006357">
    <property type="term" value="P:regulation of transcription by RNA polymerase II"/>
    <property type="evidence" value="ECO:0007669"/>
    <property type="project" value="InterPro"/>
</dbReference>
<feature type="domain" description="Cyclin-like" evidence="3">
    <location>
        <begin position="38"/>
        <end position="137"/>
    </location>
</feature>
<keyword evidence="1 2" id="KW-0195">Cyclin</keyword>
<sequence>MAAEERWYFTKEELNNSPSRRCGIDAEKELSYRQQGANLIQDMGQRLQVNQLAINTAIVYMHRFYMFHPFTRFHRNAIAPAALFLAAKVEEQPRKLEHVIKVAYHCLFRDQPPLDTQSEGYLERAQELVVNENILLQTLGFDVAIDHPHTHVVRCCHLVRGGHIFLKMFVFSFPGGWLPWRGGRLRVTHYLCCDAAVLTDTATTATKDLAQTSYFMATSRLLSLADCLPVSCPWAPFLTV</sequence>
<dbReference type="FunFam" id="1.10.472.10:FF:000009">
    <property type="entry name" value="cyclin-T2 isoform X1"/>
    <property type="match status" value="1"/>
</dbReference>
<dbReference type="InterPro" id="IPR043198">
    <property type="entry name" value="Cyclin/Ssn8"/>
</dbReference>
<evidence type="ECO:0000313" key="5">
    <source>
        <dbReference type="Proteomes" id="UP000770661"/>
    </source>
</evidence>
<gene>
    <name evidence="4" type="primary">CycT</name>
    <name evidence="4" type="ORF">GWK47_034790</name>
</gene>
<evidence type="ECO:0000256" key="2">
    <source>
        <dbReference type="RuleBase" id="RU000383"/>
    </source>
</evidence>
<dbReference type="GO" id="GO:0016538">
    <property type="term" value="F:cyclin-dependent protein serine/threonine kinase regulator activity"/>
    <property type="evidence" value="ECO:0007669"/>
    <property type="project" value="InterPro"/>
</dbReference>
<dbReference type="CDD" id="cd20538">
    <property type="entry name" value="CYCLIN_CCNT_rpt1"/>
    <property type="match status" value="1"/>
</dbReference>
<dbReference type="SUPFAM" id="SSF47954">
    <property type="entry name" value="Cyclin-like"/>
    <property type="match status" value="1"/>
</dbReference>
<keyword evidence="5" id="KW-1185">Reference proteome</keyword>
<dbReference type="OrthoDB" id="25002at2759"/>
<comment type="similarity">
    <text evidence="2">Belongs to the cyclin family.</text>
</comment>
<dbReference type="InterPro" id="IPR036915">
    <property type="entry name" value="Cyclin-like_sf"/>
</dbReference>